<organism evidence="10">
    <name type="scientific">Rodentolepis nana</name>
    <name type="common">Dwarf tapeworm</name>
    <name type="synonym">Hymenolepis nana</name>
    <dbReference type="NCBI Taxonomy" id="102285"/>
    <lineage>
        <taxon>Eukaryota</taxon>
        <taxon>Metazoa</taxon>
        <taxon>Spiralia</taxon>
        <taxon>Lophotrochozoa</taxon>
        <taxon>Platyhelminthes</taxon>
        <taxon>Cestoda</taxon>
        <taxon>Eucestoda</taxon>
        <taxon>Cyclophyllidea</taxon>
        <taxon>Hymenolepididae</taxon>
        <taxon>Rodentolepis</taxon>
    </lineage>
</organism>
<feature type="active site" evidence="4">
    <location>
        <position position="315"/>
    </location>
</feature>
<dbReference type="InterPro" id="IPR007724">
    <property type="entry name" value="Poly_GlycHdrlase"/>
</dbReference>
<feature type="domain" description="PARG catalytic Macro" evidence="6">
    <location>
        <begin position="295"/>
        <end position="491"/>
    </location>
</feature>
<dbReference type="GO" id="GO:0005975">
    <property type="term" value="P:carbohydrate metabolic process"/>
    <property type="evidence" value="ECO:0007669"/>
    <property type="project" value="InterPro"/>
</dbReference>
<evidence type="ECO:0000313" key="9">
    <source>
        <dbReference type="Proteomes" id="UP000278807"/>
    </source>
</evidence>
<evidence type="ECO:0000256" key="3">
    <source>
        <dbReference type="ARBA" id="ARBA00022801"/>
    </source>
</evidence>
<evidence type="ECO:0000313" key="8">
    <source>
        <dbReference type="EMBL" id="VDO11615.1"/>
    </source>
</evidence>
<dbReference type="GO" id="GO:0009225">
    <property type="term" value="P:nucleotide-sugar metabolic process"/>
    <property type="evidence" value="ECO:0007669"/>
    <property type="project" value="TreeGrafter"/>
</dbReference>
<evidence type="ECO:0000313" key="10">
    <source>
        <dbReference type="WBParaSite" id="HNAJ_0001189701-mRNA-1"/>
    </source>
</evidence>
<dbReference type="Pfam" id="PF20811">
    <property type="entry name" value="PARG_cat_N"/>
    <property type="match status" value="1"/>
</dbReference>
<dbReference type="OrthoDB" id="1937899at2759"/>
<dbReference type="GO" id="GO:0004649">
    <property type="term" value="F:poly(ADP-ribose) glycohydrolase activity"/>
    <property type="evidence" value="ECO:0007669"/>
    <property type="project" value="UniProtKB-EC"/>
</dbReference>
<feature type="binding site" evidence="5">
    <location>
        <position position="373"/>
    </location>
    <ligand>
        <name>substrate</name>
    </ligand>
</feature>
<protein>
    <recommendedName>
        <fullName evidence="2">poly(ADP-ribose) glycohydrolase</fullName>
        <ecNumber evidence="2">3.2.1.143</ecNumber>
    </recommendedName>
</protein>
<dbReference type="PANTHER" id="PTHR12837">
    <property type="entry name" value="POLY ADP-RIBOSE GLYCOHYDROLASE"/>
    <property type="match status" value="1"/>
</dbReference>
<dbReference type="AlphaFoldDB" id="A0A0R3TVN9"/>
<dbReference type="GO" id="GO:0006412">
    <property type="term" value="P:translation"/>
    <property type="evidence" value="ECO:0007669"/>
    <property type="project" value="InterPro"/>
</dbReference>
<evidence type="ECO:0000259" key="7">
    <source>
        <dbReference type="Pfam" id="PF20811"/>
    </source>
</evidence>
<dbReference type="InterPro" id="IPR007740">
    <property type="entry name" value="Ribosomal_mL49"/>
</dbReference>
<dbReference type="GO" id="GO:0005634">
    <property type="term" value="C:nucleus"/>
    <property type="evidence" value="ECO:0007669"/>
    <property type="project" value="TreeGrafter"/>
</dbReference>
<dbReference type="GO" id="GO:0005840">
    <property type="term" value="C:ribosome"/>
    <property type="evidence" value="ECO:0007669"/>
    <property type="project" value="InterPro"/>
</dbReference>
<gene>
    <name evidence="8" type="ORF">HNAJ_LOCUS11886</name>
</gene>
<feature type="active site" evidence="4">
    <location>
        <position position="334"/>
    </location>
</feature>
<dbReference type="WBParaSite" id="HNAJ_0001189701-mRNA-1">
    <property type="protein sequence ID" value="HNAJ_0001189701-mRNA-1"/>
    <property type="gene ID" value="HNAJ_0001189701"/>
</dbReference>
<feature type="binding site" evidence="5">
    <location>
        <position position="318"/>
    </location>
    <ligand>
        <name>substrate</name>
    </ligand>
</feature>
<dbReference type="InterPro" id="IPR048362">
    <property type="entry name" value="PARG_helical"/>
</dbReference>
<evidence type="ECO:0000256" key="5">
    <source>
        <dbReference type="PIRSR" id="PIRSR607724-2"/>
    </source>
</evidence>
<dbReference type="EC" id="3.2.1.143" evidence="2"/>
<dbReference type="GO" id="GO:0006282">
    <property type="term" value="P:regulation of DNA repair"/>
    <property type="evidence" value="ECO:0007669"/>
    <property type="project" value="InterPro"/>
</dbReference>
<dbReference type="Proteomes" id="UP000278807">
    <property type="component" value="Unassembled WGS sequence"/>
</dbReference>
<proteinExistence type="inferred from homology"/>
<dbReference type="PANTHER" id="PTHR12837:SF0">
    <property type="entry name" value="POLY(ADP-RIBOSE) GLYCOHYDROLASE"/>
    <property type="match status" value="1"/>
</dbReference>
<feature type="domain" description="PARG helical" evidence="7">
    <location>
        <begin position="158"/>
        <end position="275"/>
    </location>
</feature>
<dbReference type="GO" id="GO:1990966">
    <property type="term" value="P:ATP generation from poly-ADP-D-ribose"/>
    <property type="evidence" value="ECO:0007669"/>
    <property type="project" value="TreeGrafter"/>
</dbReference>
<evidence type="ECO:0000256" key="4">
    <source>
        <dbReference type="PIRSR" id="PIRSR607724-1"/>
    </source>
</evidence>
<reference evidence="8 9" key="2">
    <citation type="submission" date="2018-11" db="EMBL/GenBank/DDBJ databases">
        <authorList>
            <consortium name="Pathogen Informatics"/>
        </authorList>
    </citation>
    <scope>NUCLEOTIDE SEQUENCE [LARGE SCALE GENOMIC DNA]</scope>
</reference>
<feature type="binding site" evidence="5">
    <location>
        <position position="332"/>
    </location>
    <ligand>
        <name>substrate</name>
    </ligand>
</feature>
<dbReference type="Gene3D" id="3.30.780.10">
    <property type="entry name" value="SUI1-like domain"/>
    <property type="match status" value="1"/>
</dbReference>
<dbReference type="InterPro" id="IPR046372">
    <property type="entry name" value="PARG_cat_C"/>
</dbReference>
<evidence type="ECO:0000256" key="1">
    <source>
        <dbReference type="ARBA" id="ARBA00009545"/>
    </source>
</evidence>
<evidence type="ECO:0000256" key="2">
    <source>
        <dbReference type="ARBA" id="ARBA00012255"/>
    </source>
</evidence>
<keyword evidence="3" id="KW-0378">Hydrolase</keyword>
<dbReference type="GO" id="GO:0003735">
    <property type="term" value="F:structural constituent of ribosome"/>
    <property type="evidence" value="ECO:0007669"/>
    <property type="project" value="InterPro"/>
</dbReference>
<keyword evidence="9" id="KW-1185">Reference proteome</keyword>
<reference evidence="10" key="1">
    <citation type="submission" date="2017-02" db="UniProtKB">
        <authorList>
            <consortium name="WormBaseParasite"/>
        </authorList>
    </citation>
    <scope>IDENTIFICATION</scope>
</reference>
<dbReference type="EMBL" id="UZAE01013859">
    <property type="protein sequence ID" value="VDO11615.1"/>
    <property type="molecule type" value="Genomic_DNA"/>
</dbReference>
<accession>A0A0R3TVN9</accession>
<dbReference type="Pfam" id="PF05028">
    <property type="entry name" value="PARG_cat_C"/>
    <property type="match status" value="1"/>
</dbReference>
<dbReference type="Pfam" id="PF05046">
    <property type="entry name" value="Img2"/>
    <property type="match status" value="1"/>
</dbReference>
<comment type="similarity">
    <text evidence="1">Belongs to the poly(ADP-ribose) glycohydrolase family.</text>
</comment>
<feature type="active site" evidence="4">
    <location>
        <position position="333"/>
    </location>
</feature>
<evidence type="ECO:0000259" key="6">
    <source>
        <dbReference type="Pfam" id="PF05028"/>
    </source>
</evidence>
<sequence length="751" mass="85073">MCSGPHPRNRQLTLSESLGLSAKRIREDNYMCSVANDIFSNPNFTWKNKCLKLSEMTTFSQTIDKYSKTDLSKVKNGSVSSEYVDAWNASYVKMPCSPHNIYHENRQPVSRWGIIERALSSPIKTVEDFRKAVLTYNARFIDDWNFKHLETALKMEPNFESLLSKIADLSLKLPQLIPQPIPLLQRNKETSLTLNQHQIACLLANAFYCTFPHRNAKSKDSEYANYPFINFGTLLSLNFENARKATVHKVLCILHYFHRIFSTDEPPQGLVTYTRRCLNKSVLFECSAVPIKSIAFGVSSTCLIEDANPDTIQVDFANRFLGGGVLHGGCVQEEILCCIRPEILVGLLFFESMESNEALIIEGAERYSRYTGYGNTFKWAGDFNEALDAKNTRDEQGRWKGTIVAIDAIVFDRRKSQFTVEPIRRELNKAYAGFSDDLAPYRPLPRVVVSGNWGCGAFGGNRELKYLIQLMACAHAGKSLAYCTFSDDKFAKRTLEVFEALCSSSCTVGQLWNILITLDVPQLNNRTIREQQLFEYSEGLQKKPFLELYRVAIDELNTVKSNSTMNALSRSFSRAQFFCFSTLRSASVKSWPTIDNPWRDKLDTSKPLTYPKNFVVSKEEFKYVEMLKPQAFVPPSPQGVEITPSGWVPPRPELSSKKPYTIVRSKNHMLPVYVIVKKKKRAEQTHGNRTLTVIKKVGGDLSALAAELEVLLKPKCEAGHFLCQVDEATQKIVIDGIFVDEVAQYLLDNGF</sequence>
<dbReference type="GO" id="GO:0005737">
    <property type="term" value="C:cytoplasm"/>
    <property type="evidence" value="ECO:0007669"/>
    <property type="project" value="TreeGrafter"/>
</dbReference>
<name>A0A0R3TVN9_RODNA</name>
<dbReference type="STRING" id="102285.A0A0R3TVN9"/>